<proteinExistence type="predicted"/>
<dbReference type="AlphaFoldDB" id="A0A4R6PIS4"/>
<feature type="transmembrane region" description="Helical" evidence="1">
    <location>
        <begin position="12"/>
        <end position="33"/>
    </location>
</feature>
<dbReference type="Proteomes" id="UP000295087">
    <property type="component" value="Unassembled WGS sequence"/>
</dbReference>
<organism evidence="2 3">
    <name type="scientific">Nocardia ignorata</name>
    <dbReference type="NCBI Taxonomy" id="145285"/>
    <lineage>
        <taxon>Bacteria</taxon>
        <taxon>Bacillati</taxon>
        <taxon>Actinomycetota</taxon>
        <taxon>Actinomycetes</taxon>
        <taxon>Mycobacteriales</taxon>
        <taxon>Nocardiaceae</taxon>
        <taxon>Nocardia</taxon>
    </lineage>
</organism>
<dbReference type="RefSeq" id="WP_133734089.1">
    <property type="nucleotide sequence ID" value="NZ_SNXK01000004.1"/>
</dbReference>
<keyword evidence="3" id="KW-1185">Reference proteome</keyword>
<gene>
    <name evidence="2" type="ORF">DFR75_104293</name>
</gene>
<feature type="transmembrane region" description="Helical" evidence="1">
    <location>
        <begin position="232"/>
        <end position="252"/>
    </location>
</feature>
<evidence type="ECO:0000313" key="3">
    <source>
        <dbReference type="Proteomes" id="UP000295087"/>
    </source>
</evidence>
<reference evidence="2 3" key="1">
    <citation type="submission" date="2019-03" db="EMBL/GenBank/DDBJ databases">
        <title>Genomic Encyclopedia of Type Strains, Phase IV (KMG-IV): sequencing the most valuable type-strain genomes for metagenomic binning, comparative biology and taxonomic classification.</title>
        <authorList>
            <person name="Goeker M."/>
        </authorList>
    </citation>
    <scope>NUCLEOTIDE SEQUENCE [LARGE SCALE GENOMIC DNA]</scope>
    <source>
        <strain evidence="2 3">DSM 44496</strain>
    </source>
</reference>
<feature type="transmembrane region" description="Helical" evidence="1">
    <location>
        <begin position="90"/>
        <end position="108"/>
    </location>
</feature>
<comment type="caution">
    <text evidence="2">The sequence shown here is derived from an EMBL/GenBank/DDBJ whole genome shotgun (WGS) entry which is preliminary data.</text>
</comment>
<keyword evidence="1" id="KW-1133">Transmembrane helix</keyword>
<sequence>MSTVFVASGAGAARRLVVALGAAIVLAVAFVFAPPLVAGWLPGADFADEHALRAGFRSAFVTYWHAGQTELTPELQAAVDYWFGYHVVKAAAALLWSIVLVVLGVMLWRSSLRTRQPNRTMFAVAGVITTLVLAVAGVAVLANIQGAVTPFASLLPMAVDGAADASLAGVLTEVGQGLDDYPGGPAALEVMVEDFARYHVAMAALAAAASAGLLGLGVVLWRRRAGAAGRVLGAYALAAVALGLLFAVVTVANVTTALDPAPGLAALMTGGW</sequence>
<evidence type="ECO:0000313" key="2">
    <source>
        <dbReference type="EMBL" id="TDP37941.1"/>
    </source>
</evidence>
<dbReference type="EMBL" id="SNXK01000004">
    <property type="protein sequence ID" value="TDP37941.1"/>
    <property type="molecule type" value="Genomic_DNA"/>
</dbReference>
<feature type="transmembrane region" description="Helical" evidence="1">
    <location>
        <begin position="120"/>
        <end position="144"/>
    </location>
</feature>
<keyword evidence="1" id="KW-0472">Membrane</keyword>
<feature type="transmembrane region" description="Helical" evidence="1">
    <location>
        <begin position="198"/>
        <end position="220"/>
    </location>
</feature>
<evidence type="ECO:0000256" key="1">
    <source>
        <dbReference type="SAM" id="Phobius"/>
    </source>
</evidence>
<keyword evidence="1" id="KW-0812">Transmembrane</keyword>
<protein>
    <recommendedName>
        <fullName evidence="4">Tat (Twin-arginine translocation) pathway signal sequence</fullName>
    </recommendedName>
</protein>
<accession>A0A4R6PIS4</accession>
<evidence type="ECO:0008006" key="4">
    <source>
        <dbReference type="Google" id="ProtNLM"/>
    </source>
</evidence>
<name>A0A4R6PIS4_NOCIG</name>